<dbReference type="Pfam" id="PF23209">
    <property type="entry name" value="IDM1_C"/>
    <property type="match status" value="1"/>
</dbReference>
<feature type="region of interest" description="Disordered" evidence="3">
    <location>
        <begin position="158"/>
        <end position="180"/>
    </location>
</feature>
<evidence type="ECO:0000256" key="3">
    <source>
        <dbReference type="SAM" id="MobiDB-lite"/>
    </source>
</evidence>
<dbReference type="Pfam" id="PF16135">
    <property type="entry name" value="TDBD"/>
    <property type="match status" value="3"/>
</dbReference>
<keyword evidence="6" id="KW-1185">Reference proteome</keyword>
<evidence type="ECO:0000256" key="2">
    <source>
        <dbReference type="ARBA" id="ARBA00023242"/>
    </source>
</evidence>
<dbReference type="EMBL" id="JAAALK010000283">
    <property type="protein sequence ID" value="KAG8074470.1"/>
    <property type="molecule type" value="Genomic_DNA"/>
</dbReference>
<dbReference type="InterPro" id="IPR032308">
    <property type="entry name" value="TDBD"/>
</dbReference>
<dbReference type="CDD" id="cd15489">
    <property type="entry name" value="PHD_SF"/>
    <property type="match status" value="1"/>
</dbReference>
<dbReference type="GO" id="GO:0005634">
    <property type="term" value="C:nucleus"/>
    <property type="evidence" value="ECO:0007669"/>
    <property type="project" value="UniProtKB-SubCell"/>
</dbReference>
<name>A0A8J5T4W4_ZIZPA</name>
<feature type="region of interest" description="Disordered" evidence="3">
    <location>
        <begin position="219"/>
        <end position="241"/>
    </location>
</feature>
<reference evidence="5" key="2">
    <citation type="submission" date="2021-02" db="EMBL/GenBank/DDBJ databases">
        <authorList>
            <person name="Kimball J.A."/>
            <person name="Haas M.W."/>
            <person name="Macchietto M."/>
            <person name="Kono T."/>
            <person name="Duquette J."/>
            <person name="Shao M."/>
        </authorList>
    </citation>
    <scope>NUCLEOTIDE SEQUENCE</scope>
    <source>
        <tissue evidence="5">Fresh leaf tissue</tissue>
    </source>
</reference>
<sequence length="1014" mass="111231">MKPPPATKEKQTTATARGTEISSVKDLLARGTEISSVKDLLPFLHGVPVTYRFAKYNATLEGTVAAGGYACGCAADASCGYYGKVLSALQFEKHAGVASKNQNGHIFLSNGTSLCELFHALRGVPTEQFAEIFRMAAGVPMTVLAAAAAAAEGALRERGSVAAEQPPGPLPPQTMETLTEEEKASLSLLGLRESGSRTETNPIDGTGGFASEALENAASSDHAMPDAKEERNVDVEPPRYSGMSTISSVKVQVTAGNDHAVRDVKEMRNADVEQPSEKSGLSTTPYVKVQAIQDNDHVMPDAQERGKPMLEQPWDNSLSITTPVKPRVTETKYRPDSILKDVRGLLSTGLLEGFRVTYKKNEVERTGRIIGQGYSCGCLECGYRNVMNACEFEQHSGESSNNQNNHIFLDSGISLYMVIQGLKYTKLCKLGDVIKKEIGLPPNLVQYERWKASFQLEKDDFDATPSDPCSTQSSQELDATLMDSLKESTSNAISILKWCSFRRRSYRQFKQGTKAPTPTLSRSPDKETSGLSTGTSMKSGTEETPSENTADLLNADGIKCTSAGPVALKSTSSEHDPINMALPLSSPFTVIQDPPGDHNVDSNSKDLGQPKVRDNSLHPMLFKEGGLPDFTSLTYKLKNGKVLKQGYKLGAGIFCDCCHVEFTPSHFEDHAGMGRRRQPYRSIYTSDGLTLHELALKLQDGLNSNAITSAVFSIIGELPTLTSSGSGEVSLTTSRPIIVPLKRTLQERVDKVERCYLCGNSHTILGVVSVDMIAFCTQCERACHVNCYNIGLQKPKAPLKVLEEYMQFNFLCCEKCQLLRASLHQGLKKSEEIAFLIRTKSSLCWQLLSGMNMRNDVQQYMHQVIDIFKDAFAETAAEDCDLIQDMVNSNDVSGEKDFRGIYCAVLTTSTLVVSAAILKVRTEEVAELVLIATRNECRKKGYFVLLLRLIESRLKEWNVRLLTAPVDPEMASIWSEKLGYTVLSDEQKESLLEAHPLVMFENLSLVQKSLARED</sequence>
<evidence type="ECO:0000259" key="4">
    <source>
        <dbReference type="PROSITE" id="PS51186"/>
    </source>
</evidence>
<dbReference type="GO" id="GO:0016747">
    <property type="term" value="F:acyltransferase activity, transferring groups other than amino-acyl groups"/>
    <property type="evidence" value="ECO:0007669"/>
    <property type="project" value="InterPro"/>
</dbReference>
<feature type="region of interest" description="Disordered" evidence="3">
    <location>
        <begin position="510"/>
        <end position="549"/>
    </location>
</feature>
<comment type="caution">
    <text evidence="5">The sequence shown here is derived from an EMBL/GenBank/DDBJ whole genome shotgun (WGS) entry which is preliminary data.</text>
</comment>
<feature type="compositionally biased region" description="Basic and acidic residues" evidence="3">
    <location>
        <begin position="595"/>
        <end position="604"/>
    </location>
</feature>
<dbReference type="PANTHER" id="PTHR47025:SF7">
    <property type="entry name" value="ACYL-COA N-ACYLTRANSFERASE WITH RING_FYVE_PHD-TYPE ZINC FINGER DOMAIN-CONTAINING PROTEIN"/>
    <property type="match status" value="1"/>
</dbReference>
<dbReference type="PROSITE" id="PS51186">
    <property type="entry name" value="GNAT"/>
    <property type="match status" value="1"/>
</dbReference>
<dbReference type="AlphaFoldDB" id="A0A8J5T4W4"/>
<dbReference type="InterPro" id="IPR000182">
    <property type="entry name" value="GNAT_dom"/>
</dbReference>
<dbReference type="GO" id="GO:0000977">
    <property type="term" value="F:RNA polymerase II transcription regulatory region sequence-specific DNA binding"/>
    <property type="evidence" value="ECO:0007669"/>
    <property type="project" value="TreeGrafter"/>
</dbReference>
<feature type="region of interest" description="Disordered" evidence="3">
    <location>
        <begin position="586"/>
        <end position="610"/>
    </location>
</feature>
<protein>
    <recommendedName>
        <fullName evidence="4">N-acetyltransferase domain-containing protein</fullName>
    </recommendedName>
</protein>
<evidence type="ECO:0000313" key="6">
    <source>
        <dbReference type="Proteomes" id="UP000729402"/>
    </source>
</evidence>
<dbReference type="GO" id="GO:0045944">
    <property type="term" value="P:positive regulation of transcription by RNA polymerase II"/>
    <property type="evidence" value="ECO:0007669"/>
    <property type="project" value="TreeGrafter"/>
</dbReference>
<feature type="domain" description="N-acetyltransferase" evidence="4">
    <location>
        <begin position="851"/>
        <end position="1004"/>
    </location>
</feature>
<proteinExistence type="predicted"/>
<organism evidence="5 6">
    <name type="scientific">Zizania palustris</name>
    <name type="common">Northern wild rice</name>
    <dbReference type="NCBI Taxonomy" id="103762"/>
    <lineage>
        <taxon>Eukaryota</taxon>
        <taxon>Viridiplantae</taxon>
        <taxon>Streptophyta</taxon>
        <taxon>Embryophyta</taxon>
        <taxon>Tracheophyta</taxon>
        <taxon>Spermatophyta</taxon>
        <taxon>Magnoliopsida</taxon>
        <taxon>Liliopsida</taxon>
        <taxon>Poales</taxon>
        <taxon>Poaceae</taxon>
        <taxon>BOP clade</taxon>
        <taxon>Oryzoideae</taxon>
        <taxon>Oryzeae</taxon>
        <taxon>Zizaniinae</taxon>
        <taxon>Zizania</taxon>
    </lineage>
</organism>
<dbReference type="PANTHER" id="PTHR47025">
    <property type="entry name" value="AUTOIMMUNE REGULATOR"/>
    <property type="match status" value="1"/>
</dbReference>
<dbReference type="Proteomes" id="UP000729402">
    <property type="component" value="Unassembled WGS sequence"/>
</dbReference>
<comment type="subcellular location">
    <subcellularLocation>
        <location evidence="1">Nucleus</location>
    </subcellularLocation>
</comment>
<gene>
    <name evidence="5" type="ORF">GUJ93_ZPchr0006g42398</name>
</gene>
<feature type="compositionally biased region" description="Polar residues" evidence="3">
    <location>
        <begin position="529"/>
        <end position="549"/>
    </location>
</feature>
<dbReference type="OrthoDB" id="786098at2759"/>
<evidence type="ECO:0000313" key="5">
    <source>
        <dbReference type="EMBL" id="KAG8074470.1"/>
    </source>
</evidence>
<dbReference type="GO" id="GO:0003682">
    <property type="term" value="F:chromatin binding"/>
    <property type="evidence" value="ECO:0007669"/>
    <property type="project" value="TreeGrafter"/>
</dbReference>
<feature type="compositionally biased region" description="Basic and acidic residues" evidence="3">
    <location>
        <begin position="223"/>
        <end position="237"/>
    </location>
</feature>
<keyword evidence="2" id="KW-0539">Nucleus</keyword>
<dbReference type="GO" id="GO:0042393">
    <property type="term" value="F:histone binding"/>
    <property type="evidence" value="ECO:0007669"/>
    <property type="project" value="TreeGrafter"/>
</dbReference>
<dbReference type="InterPro" id="IPR056511">
    <property type="entry name" value="IDM1_C"/>
</dbReference>
<reference evidence="5" key="1">
    <citation type="journal article" date="2021" name="bioRxiv">
        <title>Whole Genome Assembly and Annotation of Northern Wild Rice, Zizania palustris L., Supports a Whole Genome Duplication in the Zizania Genus.</title>
        <authorList>
            <person name="Haas M."/>
            <person name="Kono T."/>
            <person name="Macchietto M."/>
            <person name="Millas R."/>
            <person name="McGilp L."/>
            <person name="Shao M."/>
            <person name="Duquette J."/>
            <person name="Hirsch C.N."/>
            <person name="Kimball J."/>
        </authorList>
    </citation>
    <scope>NUCLEOTIDE SEQUENCE</scope>
    <source>
        <tissue evidence="5">Fresh leaf tissue</tissue>
    </source>
</reference>
<accession>A0A8J5T4W4</accession>
<feature type="compositionally biased region" description="Polar residues" evidence="3">
    <location>
        <begin position="510"/>
        <end position="522"/>
    </location>
</feature>
<evidence type="ECO:0000256" key="1">
    <source>
        <dbReference type="ARBA" id="ARBA00004123"/>
    </source>
</evidence>